<accession>E3NBF6</accession>
<sequence>MESKASKNQSKGTKPPSTESVVVLQQVPIKPLTKPLTYPSMVSVVEFISFGRRKQLYAKCPTIRKLEERLPYHLERMEIQTIGPGYIILRFENVSIGYFGSNNESDGKIAMWCSGKRVKRSTGLSLYEATEKFALYNLSRPGTTIKTLETKFTPKCILNCIPLTIENYVVDCNEWDEWIIRTTRPVKTLQTDFIIRHDTIKYAKHVTVTRPAHLPIRIHTDILSEWNCESITIERKLTHMEVLDYCRRVSKRTDRLIGSVFKSKLGGYSTELFEMLSRELNARKITLKIFGGGLLQFATIHINESTELVIS</sequence>
<dbReference type="EMBL" id="WUAV01000005">
    <property type="protein sequence ID" value="KAF1754640.1"/>
    <property type="molecule type" value="Genomic_DNA"/>
</dbReference>
<dbReference type="PANTHER" id="PTHR31379">
    <property type="entry name" value="F-BOX C PROTEIN-RELATED-RELATED"/>
    <property type="match status" value="1"/>
</dbReference>
<dbReference type="InterPro" id="IPR021942">
    <property type="entry name" value="DUF3557"/>
</dbReference>
<dbReference type="RefSeq" id="XP_003094282.1">
    <property type="nucleotide sequence ID" value="XM_003094234.1"/>
</dbReference>
<dbReference type="EMBL" id="DS268585">
    <property type="protein sequence ID" value="EFO91972.1"/>
    <property type="molecule type" value="Genomic_DNA"/>
</dbReference>
<dbReference type="CTD" id="9812536"/>
<organism evidence="4">
    <name type="scientific">Caenorhabditis remanei</name>
    <name type="common">Caenorhabditis vulgaris</name>
    <dbReference type="NCBI Taxonomy" id="31234"/>
    <lineage>
        <taxon>Eukaryota</taxon>
        <taxon>Metazoa</taxon>
        <taxon>Ecdysozoa</taxon>
        <taxon>Nematoda</taxon>
        <taxon>Chromadorea</taxon>
        <taxon>Rhabditida</taxon>
        <taxon>Rhabditina</taxon>
        <taxon>Rhabditomorpha</taxon>
        <taxon>Rhabditoidea</taxon>
        <taxon>Rhabditidae</taxon>
        <taxon>Peloderinae</taxon>
        <taxon>Caenorhabditis</taxon>
    </lineage>
</organism>
<evidence type="ECO:0000256" key="1">
    <source>
        <dbReference type="SAM" id="MobiDB-lite"/>
    </source>
</evidence>
<protein>
    <recommendedName>
        <fullName evidence="6">DUF38 domain-containing protein</fullName>
    </recommendedName>
</protein>
<evidence type="ECO:0000313" key="4">
    <source>
        <dbReference type="Proteomes" id="UP000008281"/>
    </source>
</evidence>
<gene>
    <name evidence="2" type="ORF">CRE_11466</name>
    <name evidence="3" type="ORF">GCK72_021203</name>
</gene>
<dbReference type="eggNOG" id="ENOG502TJVU">
    <property type="taxonomic scope" value="Eukaryota"/>
</dbReference>
<evidence type="ECO:0000313" key="3">
    <source>
        <dbReference type="EMBL" id="KAF1754640.1"/>
    </source>
</evidence>
<dbReference type="HOGENOM" id="CLU_872215_0_0_1"/>
<reference evidence="2" key="1">
    <citation type="submission" date="2007-07" db="EMBL/GenBank/DDBJ databases">
        <title>PCAP assembly of the Caenorhabditis remanei genome.</title>
        <authorList>
            <consortium name="The Caenorhabditis remanei Sequencing Consortium"/>
            <person name="Wilson R.K."/>
        </authorList>
    </citation>
    <scope>NUCLEOTIDE SEQUENCE [LARGE SCALE GENOMIC DNA]</scope>
    <source>
        <strain evidence="2">PB4641</strain>
    </source>
</reference>
<dbReference type="KEGG" id="crq:GCK72_021203"/>
<reference evidence="3 5" key="2">
    <citation type="submission" date="2019-12" db="EMBL/GenBank/DDBJ databases">
        <title>Chromosome-level assembly of the Caenorhabditis remanei genome.</title>
        <authorList>
            <person name="Teterina A.A."/>
            <person name="Willis J.H."/>
            <person name="Phillips P.C."/>
        </authorList>
    </citation>
    <scope>NUCLEOTIDE SEQUENCE [LARGE SCALE GENOMIC DNA]</scope>
    <source>
        <strain evidence="3 5">PX506</strain>
        <tissue evidence="3">Whole organism</tissue>
    </source>
</reference>
<name>E3NBF6_CAERE</name>
<evidence type="ECO:0000313" key="5">
    <source>
        <dbReference type="Proteomes" id="UP000483820"/>
    </source>
</evidence>
<dbReference type="Proteomes" id="UP000483820">
    <property type="component" value="Chromosome V"/>
</dbReference>
<feature type="region of interest" description="Disordered" evidence="1">
    <location>
        <begin position="1"/>
        <end position="20"/>
    </location>
</feature>
<keyword evidence="4" id="KW-1185">Reference proteome</keyword>
<dbReference type="InParanoid" id="E3NBF6"/>
<proteinExistence type="predicted"/>
<dbReference type="Proteomes" id="UP000008281">
    <property type="component" value="Unassembled WGS sequence"/>
</dbReference>
<dbReference type="GeneID" id="9812536"/>
<evidence type="ECO:0008006" key="6">
    <source>
        <dbReference type="Google" id="ProtNLM"/>
    </source>
</evidence>
<evidence type="ECO:0000313" key="2">
    <source>
        <dbReference type="EMBL" id="EFO91972.1"/>
    </source>
</evidence>
<dbReference type="AlphaFoldDB" id="E3NBF6"/>